<feature type="compositionally biased region" description="Basic and acidic residues" evidence="1">
    <location>
        <begin position="55"/>
        <end position="65"/>
    </location>
</feature>
<keyword evidence="4" id="KW-1185">Reference proteome</keyword>
<name>A0A2K5BZ56_AOTNA</name>
<accession>A0A2K5BZ56</accession>
<dbReference type="InterPro" id="IPR038990">
    <property type="entry name" value="LBH_dom"/>
</dbReference>
<evidence type="ECO:0000313" key="4">
    <source>
        <dbReference type="Proteomes" id="UP000233020"/>
    </source>
</evidence>
<feature type="domain" description="LBH" evidence="2">
    <location>
        <begin position="37"/>
        <end position="62"/>
    </location>
</feature>
<reference evidence="3" key="1">
    <citation type="submission" date="2025-08" db="UniProtKB">
        <authorList>
            <consortium name="Ensembl"/>
        </authorList>
    </citation>
    <scope>IDENTIFICATION</scope>
</reference>
<evidence type="ECO:0000259" key="2">
    <source>
        <dbReference type="Pfam" id="PF15317"/>
    </source>
</evidence>
<dbReference type="OrthoDB" id="9421103at2759"/>
<evidence type="ECO:0000313" key="3">
    <source>
        <dbReference type="Ensembl" id="ENSANAP00000001733.1"/>
    </source>
</evidence>
<dbReference type="InterPro" id="IPR042945">
    <property type="entry name" value="LBH_dom_prot"/>
</dbReference>
<dbReference type="Ensembl" id="ENSANAT00000015775.1">
    <property type="protein sequence ID" value="ENSANAP00000001733.1"/>
    <property type="gene ID" value="ENSANAG00000015116.1"/>
</dbReference>
<sequence length="108" mass="10958">MSIPRPAPPQPGPAEGAGGPARKAVASAQEKGPQLGQRLPSIVVEPSQGDPVESGELRWPPERAQRGPSQSWAVAPHSPSPAGEPGRPADDAGSECVCSEDQAAPARG</sequence>
<feature type="region of interest" description="Disordered" evidence="1">
    <location>
        <begin position="1"/>
        <end position="108"/>
    </location>
</feature>
<dbReference type="Proteomes" id="UP000233020">
    <property type="component" value="Unplaced"/>
</dbReference>
<dbReference type="PANTHER" id="PTHR14987">
    <property type="entry name" value="PROTEIN LBH-RELATED"/>
    <property type="match status" value="1"/>
</dbReference>
<proteinExistence type="predicted"/>
<reference evidence="3" key="2">
    <citation type="submission" date="2025-09" db="UniProtKB">
        <authorList>
            <consortium name="Ensembl"/>
        </authorList>
    </citation>
    <scope>IDENTIFICATION</scope>
</reference>
<dbReference type="CTD" id="107984640"/>
<dbReference type="RefSeq" id="XP_064230582.1">
    <property type="nucleotide sequence ID" value="XM_064374512.1"/>
</dbReference>
<dbReference type="GeneTree" id="ENSGT00610000087423"/>
<dbReference type="GeneID" id="110569219"/>
<dbReference type="AlphaFoldDB" id="A0A2K5BZ56"/>
<dbReference type="PANTHER" id="PTHR14987:SF3">
    <property type="entry name" value="LBH DOMAIN-CONTAINING PROTEIN 2"/>
    <property type="match status" value="1"/>
</dbReference>
<dbReference type="OMA" id="AGSECAC"/>
<organism evidence="3 4">
    <name type="scientific">Aotus nancymaae</name>
    <name type="common">Ma's night monkey</name>
    <dbReference type="NCBI Taxonomy" id="37293"/>
    <lineage>
        <taxon>Eukaryota</taxon>
        <taxon>Metazoa</taxon>
        <taxon>Chordata</taxon>
        <taxon>Craniata</taxon>
        <taxon>Vertebrata</taxon>
        <taxon>Euteleostomi</taxon>
        <taxon>Mammalia</taxon>
        <taxon>Eutheria</taxon>
        <taxon>Euarchontoglires</taxon>
        <taxon>Primates</taxon>
        <taxon>Haplorrhini</taxon>
        <taxon>Platyrrhini</taxon>
        <taxon>Aotidae</taxon>
        <taxon>Aotus</taxon>
    </lineage>
</organism>
<gene>
    <name evidence="3" type="primary">LBHD2</name>
</gene>
<dbReference type="Pfam" id="PF15317">
    <property type="entry name" value="Lbh"/>
    <property type="match status" value="1"/>
</dbReference>
<protein>
    <submittedName>
        <fullName evidence="3">LBH domain containing 2</fullName>
    </submittedName>
</protein>
<feature type="compositionally biased region" description="Pro residues" evidence="1">
    <location>
        <begin position="1"/>
        <end position="12"/>
    </location>
</feature>
<evidence type="ECO:0000256" key="1">
    <source>
        <dbReference type="SAM" id="MobiDB-lite"/>
    </source>
</evidence>
<dbReference type="KEGG" id="anan:110569219"/>